<dbReference type="InterPro" id="IPR014747">
    <property type="entry name" value="Bac_photo_RC_H_C"/>
</dbReference>
<dbReference type="Proteomes" id="UP000199116">
    <property type="component" value="Unassembled WGS sequence"/>
</dbReference>
<dbReference type="EMBL" id="FOOH01000014">
    <property type="protein sequence ID" value="SFF91805.1"/>
    <property type="molecule type" value="Genomic_DNA"/>
</dbReference>
<keyword evidence="3" id="KW-1185">Reference proteome</keyword>
<proteinExistence type="predicted"/>
<feature type="compositionally biased region" description="Basic and acidic residues" evidence="1">
    <location>
        <begin position="157"/>
        <end position="167"/>
    </location>
</feature>
<accession>A0A1I2MJV5</accession>
<evidence type="ECO:0000313" key="3">
    <source>
        <dbReference type="Proteomes" id="UP000199116"/>
    </source>
</evidence>
<dbReference type="Gene3D" id="3.90.50.10">
    <property type="entry name" value="Photosynthetic Reaction Center, subunit H, domain 2"/>
    <property type="match status" value="1"/>
</dbReference>
<dbReference type="SUPFAM" id="SSF50346">
    <property type="entry name" value="PRC-barrel domain"/>
    <property type="match status" value="1"/>
</dbReference>
<dbReference type="RefSeq" id="WP_143083652.1">
    <property type="nucleotide sequence ID" value="NZ_FOOH01000014.1"/>
</dbReference>
<name>A0A1I2MJV5_9FLAO</name>
<dbReference type="InterPro" id="IPR011033">
    <property type="entry name" value="PRC_barrel-like_sf"/>
</dbReference>
<gene>
    <name evidence="2" type="ORF">SAMN04488033_11440</name>
</gene>
<reference evidence="3" key="1">
    <citation type="submission" date="2016-10" db="EMBL/GenBank/DDBJ databases">
        <authorList>
            <person name="Varghese N."/>
            <person name="Submissions S."/>
        </authorList>
    </citation>
    <scope>NUCLEOTIDE SEQUENCE [LARGE SCALE GENOMIC DNA]</scope>
    <source>
        <strain evidence="3">DSM 23515</strain>
    </source>
</reference>
<dbReference type="GO" id="GO:0030077">
    <property type="term" value="C:plasma membrane light-harvesting complex"/>
    <property type="evidence" value="ECO:0007669"/>
    <property type="project" value="InterPro"/>
</dbReference>
<feature type="region of interest" description="Disordered" evidence="1">
    <location>
        <begin position="155"/>
        <end position="268"/>
    </location>
</feature>
<feature type="compositionally biased region" description="Basic and acidic residues" evidence="1">
    <location>
        <begin position="174"/>
        <end position="212"/>
    </location>
</feature>
<dbReference type="GO" id="GO:0019684">
    <property type="term" value="P:photosynthesis, light reaction"/>
    <property type="evidence" value="ECO:0007669"/>
    <property type="project" value="InterPro"/>
</dbReference>
<evidence type="ECO:0000313" key="2">
    <source>
        <dbReference type="EMBL" id="SFF91805.1"/>
    </source>
</evidence>
<feature type="compositionally biased region" description="Polar residues" evidence="1">
    <location>
        <begin position="232"/>
        <end position="241"/>
    </location>
</feature>
<dbReference type="AlphaFoldDB" id="A0A1I2MJV5"/>
<evidence type="ECO:0000256" key="1">
    <source>
        <dbReference type="SAM" id="MobiDB-lite"/>
    </source>
</evidence>
<feature type="compositionally biased region" description="Polar residues" evidence="1">
    <location>
        <begin position="213"/>
        <end position="223"/>
    </location>
</feature>
<organism evidence="2 3">
    <name type="scientific">Salegentibacter agarivorans</name>
    <dbReference type="NCBI Taxonomy" id="345907"/>
    <lineage>
        <taxon>Bacteria</taxon>
        <taxon>Pseudomonadati</taxon>
        <taxon>Bacteroidota</taxon>
        <taxon>Flavobacteriia</taxon>
        <taxon>Flavobacteriales</taxon>
        <taxon>Flavobacteriaceae</taxon>
        <taxon>Salegentibacter</taxon>
    </lineage>
</organism>
<protein>
    <submittedName>
        <fullName evidence="2">PRC-barrel domain-containing protein</fullName>
    </submittedName>
</protein>
<sequence>MASNDNNNRSRDKHLFYLNELSDYKVSSEDPDVRGWKVKDVDQRVIGKVDNLLVNKNTERVVYLDVEVDKSIIEANHDPYRSSANEGVHEFVNKDGEEHLIIPIGLVRLNEDDKFIYTDKVNHRTFAETKRKKKGANIDREYEEVVLASYNRGAISSDDKHRDDRSQAEFNDDTATKIREDRETNLKNSDVSRNEPTHKKPGEKGEIKDDFNPKNTQKTSFTSNKDKGSGHGTSRSQTDTSAGRRDHKEDEDFYNKKEFDDKNYRKRK</sequence>
<feature type="compositionally biased region" description="Basic and acidic residues" evidence="1">
    <location>
        <begin position="242"/>
        <end position="268"/>
    </location>
</feature>